<comment type="subcellular location">
    <subcellularLocation>
        <location evidence="1 8">Cytoplasm</location>
    </subcellularLocation>
</comment>
<evidence type="ECO:0000256" key="1">
    <source>
        <dbReference type="ARBA" id="ARBA00004496"/>
    </source>
</evidence>
<dbReference type="Pfam" id="PF09179">
    <property type="entry name" value="TilS"/>
    <property type="match status" value="1"/>
</dbReference>
<dbReference type="SMART" id="SM00977">
    <property type="entry name" value="TilS_C"/>
    <property type="match status" value="1"/>
</dbReference>
<dbReference type="CDD" id="cd01992">
    <property type="entry name" value="TilS_N"/>
    <property type="match status" value="1"/>
</dbReference>
<dbReference type="NCBIfam" id="TIGR02433">
    <property type="entry name" value="lysidine_TilS_C"/>
    <property type="match status" value="1"/>
</dbReference>
<dbReference type="InterPro" id="IPR011063">
    <property type="entry name" value="TilS/TtcA_N"/>
</dbReference>
<dbReference type="EMBL" id="ACJM01000014">
    <property type="protein sequence ID" value="EEG76639.1"/>
    <property type="molecule type" value="Genomic_DNA"/>
</dbReference>
<dbReference type="RefSeq" id="WP_008517881.1">
    <property type="nucleotide sequence ID" value="NZ_ACJM01000014.1"/>
</dbReference>
<dbReference type="GO" id="GO:0005524">
    <property type="term" value="F:ATP binding"/>
    <property type="evidence" value="ECO:0007669"/>
    <property type="project" value="UniProtKB-UniRule"/>
</dbReference>
<evidence type="ECO:0000256" key="7">
    <source>
        <dbReference type="ARBA" id="ARBA00048539"/>
    </source>
</evidence>
<dbReference type="PANTHER" id="PTHR43033">
    <property type="entry name" value="TRNA(ILE)-LYSIDINE SYNTHASE-RELATED"/>
    <property type="match status" value="1"/>
</dbReference>
<dbReference type="InterPro" id="IPR012795">
    <property type="entry name" value="tRNA_Ile_lys_synt_N"/>
</dbReference>
<dbReference type="InterPro" id="IPR012094">
    <property type="entry name" value="tRNA_Ile_lys_synt"/>
</dbReference>
<dbReference type="InterPro" id="IPR012796">
    <property type="entry name" value="Lysidine-tRNA-synth_C"/>
</dbReference>
<organism evidence="10 11">
    <name type="scientific">Dethiobacter alkaliphilus AHT 1</name>
    <dbReference type="NCBI Taxonomy" id="555088"/>
    <lineage>
        <taxon>Bacteria</taxon>
        <taxon>Bacillati</taxon>
        <taxon>Bacillota</taxon>
        <taxon>Dethiobacteria</taxon>
        <taxon>Dethiobacterales</taxon>
        <taxon>Dethiobacteraceae</taxon>
        <taxon>Dethiobacter</taxon>
    </lineage>
</organism>
<evidence type="ECO:0000256" key="5">
    <source>
        <dbReference type="ARBA" id="ARBA00022741"/>
    </source>
</evidence>
<dbReference type="SUPFAM" id="SSF82829">
    <property type="entry name" value="MesJ substrate recognition domain-like"/>
    <property type="match status" value="1"/>
</dbReference>
<evidence type="ECO:0000256" key="3">
    <source>
        <dbReference type="ARBA" id="ARBA00022598"/>
    </source>
</evidence>
<dbReference type="Proteomes" id="UP000006443">
    <property type="component" value="Unassembled WGS sequence"/>
</dbReference>
<dbReference type="GO" id="GO:0032267">
    <property type="term" value="F:tRNA(Ile)-lysidine synthase activity"/>
    <property type="evidence" value="ECO:0007669"/>
    <property type="project" value="UniProtKB-EC"/>
</dbReference>
<comment type="similarity">
    <text evidence="8">Belongs to the tRNA(Ile)-lysidine synthase family.</text>
</comment>
<evidence type="ECO:0000313" key="11">
    <source>
        <dbReference type="Proteomes" id="UP000006443"/>
    </source>
</evidence>
<dbReference type="Pfam" id="PF11734">
    <property type="entry name" value="TilS_C"/>
    <property type="match status" value="1"/>
</dbReference>
<gene>
    <name evidence="8" type="primary">tilS</name>
    <name evidence="10" type="ORF">DealDRAFT_2465</name>
</gene>
<dbReference type="eggNOG" id="COG0037">
    <property type="taxonomic scope" value="Bacteria"/>
</dbReference>
<keyword evidence="6 8" id="KW-0067">ATP-binding</keyword>
<feature type="domain" description="Lysidine-tRNA(Ile) synthetase C-terminal" evidence="9">
    <location>
        <begin position="385"/>
        <end position="457"/>
    </location>
</feature>
<dbReference type="Gene3D" id="3.40.50.620">
    <property type="entry name" value="HUPs"/>
    <property type="match status" value="1"/>
</dbReference>
<dbReference type="SUPFAM" id="SSF52402">
    <property type="entry name" value="Adenine nucleotide alpha hydrolases-like"/>
    <property type="match status" value="1"/>
</dbReference>
<protein>
    <recommendedName>
        <fullName evidence="8">tRNA(Ile)-lysidine synthase</fullName>
        <ecNumber evidence="8">6.3.4.19</ecNumber>
    </recommendedName>
    <alternativeName>
        <fullName evidence="8">tRNA(Ile)-2-lysyl-cytidine synthase</fullName>
    </alternativeName>
    <alternativeName>
        <fullName evidence="8">tRNA(Ile)-lysidine synthetase</fullName>
    </alternativeName>
</protein>
<evidence type="ECO:0000313" key="10">
    <source>
        <dbReference type="EMBL" id="EEG76639.1"/>
    </source>
</evidence>
<keyword evidence="5 8" id="KW-0547">Nucleotide-binding</keyword>
<feature type="binding site" evidence="8">
    <location>
        <begin position="26"/>
        <end position="31"/>
    </location>
    <ligand>
        <name>ATP</name>
        <dbReference type="ChEBI" id="CHEBI:30616"/>
    </ligand>
</feature>
<evidence type="ECO:0000256" key="4">
    <source>
        <dbReference type="ARBA" id="ARBA00022694"/>
    </source>
</evidence>
<dbReference type="Gene3D" id="1.20.59.20">
    <property type="match status" value="1"/>
</dbReference>
<comment type="caution">
    <text evidence="10">The sequence shown here is derived from an EMBL/GenBank/DDBJ whole genome shotgun (WGS) entry which is preliminary data.</text>
</comment>
<name>C0GJ06_DETAL</name>
<sequence>MRERVLRTIQKNQLFLPGQKVVVAVSGGPDSLMLLHVLWELSAKLGITLHVAHIHHGLRAESDQEAVAVKKMALGLGLPVSVSRVNVGNRRQKTGTSLQATARQVRYGALERIAHRVGAACIATAHHRDDLVETLLLRLLSGSGLDGLKGFPMQRVLPSGLSVVRPLYDVTRKEIEAYCRTYKLKPLHDPTNRKADYLRNRVRLRLLPFLEREFGSHVRQSLARVAALLGQDSTLLTEVTSDAFARVCETAGRNSVVLNINKLHALPPALQARVVRSALWQSGVKRPGRLHVEQVVALTKKESPSAQLTLPDEVRAWRQYHRLCIGRPEAEPQIEGIEVVVPGQTCLKSVGQKIEAEIRPVQEVSLPSSDRNQACLDLDRLKMPLVVRRRKPGDRMHPLGAPGKRKVKKVLADRKVPRRQREEVPLVLSGEEIAWLGGVEIAEPFRITKDTKRVLLLRLDSIREKDDAECQRNT</sequence>
<comment type="catalytic activity">
    <reaction evidence="7 8">
        <text>cytidine(34) in tRNA(Ile2) + L-lysine + ATP = lysidine(34) in tRNA(Ile2) + AMP + diphosphate + H(+)</text>
        <dbReference type="Rhea" id="RHEA:43744"/>
        <dbReference type="Rhea" id="RHEA-COMP:10625"/>
        <dbReference type="Rhea" id="RHEA-COMP:10670"/>
        <dbReference type="ChEBI" id="CHEBI:15378"/>
        <dbReference type="ChEBI" id="CHEBI:30616"/>
        <dbReference type="ChEBI" id="CHEBI:32551"/>
        <dbReference type="ChEBI" id="CHEBI:33019"/>
        <dbReference type="ChEBI" id="CHEBI:82748"/>
        <dbReference type="ChEBI" id="CHEBI:83665"/>
        <dbReference type="ChEBI" id="CHEBI:456215"/>
        <dbReference type="EC" id="6.3.4.19"/>
    </reaction>
</comment>
<dbReference type="Pfam" id="PF01171">
    <property type="entry name" value="ATP_bind_3"/>
    <property type="match status" value="1"/>
</dbReference>
<keyword evidence="11" id="KW-1185">Reference proteome</keyword>
<dbReference type="PANTHER" id="PTHR43033:SF1">
    <property type="entry name" value="TRNA(ILE)-LYSIDINE SYNTHASE-RELATED"/>
    <property type="match status" value="1"/>
</dbReference>
<reference evidence="10 11" key="1">
    <citation type="submission" date="2009-02" db="EMBL/GenBank/DDBJ databases">
        <title>Sequencing of the draft genome and assembly of Dethiobacter alkaliphilus AHT 1.</title>
        <authorList>
            <consortium name="US DOE Joint Genome Institute (JGI-PGF)"/>
            <person name="Lucas S."/>
            <person name="Copeland A."/>
            <person name="Lapidus A."/>
            <person name="Glavina del Rio T."/>
            <person name="Dalin E."/>
            <person name="Tice H."/>
            <person name="Bruce D."/>
            <person name="Goodwin L."/>
            <person name="Pitluck S."/>
            <person name="Larimer F."/>
            <person name="Land M.L."/>
            <person name="Hauser L."/>
            <person name="Muyzer G."/>
        </authorList>
    </citation>
    <scope>NUCLEOTIDE SEQUENCE [LARGE SCALE GENOMIC DNA]</scope>
    <source>
        <strain evidence="10 11">AHT 1</strain>
    </source>
</reference>
<evidence type="ECO:0000256" key="2">
    <source>
        <dbReference type="ARBA" id="ARBA00022490"/>
    </source>
</evidence>
<evidence type="ECO:0000259" key="9">
    <source>
        <dbReference type="SMART" id="SM00977"/>
    </source>
</evidence>
<dbReference type="OrthoDB" id="9807403at2"/>
<comment type="function">
    <text evidence="8">Ligates lysine onto the cytidine present at position 34 of the AUA codon-specific tRNA(Ile) that contains the anticodon CAU, in an ATP-dependent manner. Cytidine is converted to lysidine, thus changing the amino acid specificity of the tRNA from methionine to isoleucine.</text>
</comment>
<dbReference type="GO" id="GO:0005737">
    <property type="term" value="C:cytoplasm"/>
    <property type="evidence" value="ECO:0007669"/>
    <property type="project" value="UniProtKB-SubCell"/>
</dbReference>
<keyword evidence="3 8" id="KW-0436">Ligase</keyword>
<dbReference type="InterPro" id="IPR014729">
    <property type="entry name" value="Rossmann-like_a/b/a_fold"/>
</dbReference>
<comment type="domain">
    <text evidence="8">The N-terminal region contains the highly conserved SGGXDS motif, predicted to be a P-loop motif involved in ATP binding.</text>
</comment>
<dbReference type="STRING" id="555088.DealDRAFT_2465"/>
<evidence type="ECO:0000256" key="8">
    <source>
        <dbReference type="HAMAP-Rule" id="MF_01161"/>
    </source>
</evidence>
<keyword evidence="2 8" id="KW-0963">Cytoplasm</keyword>
<keyword evidence="4 8" id="KW-0819">tRNA processing</keyword>
<evidence type="ECO:0000256" key="6">
    <source>
        <dbReference type="ARBA" id="ARBA00022840"/>
    </source>
</evidence>
<dbReference type="NCBIfam" id="TIGR02432">
    <property type="entry name" value="lysidine_TilS_N"/>
    <property type="match status" value="1"/>
</dbReference>
<accession>C0GJ06</accession>
<dbReference type="SUPFAM" id="SSF56037">
    <property type="entry name" value="PheT/TilS domain"/>
    <property type="match status" value="1"/>
</dbReference>
<dbReference type="HAMAP" id="MF_01161">
    <property type="entry name" value="tRNA_Ile_lys_synt"/>
    <property type="match status" value="1"/>
</dbReference>
<dbReference type="GO" id="GO:0006400">
    <property type="term" value="P:tRNA modification"/>
    <property type="evidence" value="ECO:0007669"/>
    <property type="project" value="UniProtKB-UniRule"/>
</dbReference>
<proteinExistence type="inferred from homology"/>
<dbReference type="AlphaFoldDB" id="C0GJ06"/>
<dbReference type="InterPro" id="IPR015262">
    <property type="entry name" value="tRNA_Ile_lys_synt_subst-bd"/>
</dbReference>
<dbReference type="EC" id="6.3.4.19" evidence="8"/>